<dbReference type="Proteomes" id="UP001148838">
    <property type="component" value="Unassembled WGS sequence"/>
</dbReference>
<proteinExistence type="predicted"/>
<organism evidence="1 2">
    <name type="scientific">Periplaneta americana</name>
    <name type="common">American cockroach</name>
    <name type="synonym">Blatta americana</name>
    <dbReference type="NCBI Taxonomy" id="6978"/>
    <lineage>
        <taxon>Eukaryota</taxon>
        <taxon>Metazoa</taxon>
        <taxon>Ecdysozoa</taxon>
        <taxon>Arthropoda</taxon>
        <taxon>Hexapoda</taxon>
        <taxon>Insecta</taxon>
        <taxon>Pterygota</taxon>
        <taxon>Neoptera</taxon>
        <taxon>Polyneoptera</taxon>
        <taxon>Dictyoptera</taxon>
        <taxon>Blattodea</taxon>
        <taxon>Blattoidea</taxon>
        <taxon>Blattidae</taxon>
        <taxon>Blattinae</taxon>
        <taxon>Periplaneta</taxon>
    </lineage>
</organism>
<protein>
    <submittedName>
        <fullName evidence="1">Uncharacterized protein</fullName>
    </submittedName>
</protein>
<reference evidence="1 2" key="1">
    <citation type="journal article" date="2022" name="Allergy">
        <title>Genome assembly and annotation of Periplaneta americana reveal a comprehensive cockroach allergen profile.</title>
        <authorList>
            <person name="Wang L."/>
            <person name="Xiong Q."/>
            <person name="Saelim N."/>
            <person name="Wang L."/>
            <person name="Nong W."/>
            <person name="Wan A.T."/>
            <person name="Shi M."/>
            <person name="Liu X."/>
            <person name="Cao Q."/>
            <person name="Hui J.H.L."/>
            <person name="Sookrung N."/>
            <person name="Leung T.F."/>
            <person name="Tungtrongchitr A."/>
            <person name="Tsui S.K.W."/>
        </authorList>
    </citation>
    <scope>NUCLEOTIDE SEQUENCE [LARGE SCALE GENOMIC DNA]</scope>
    <source>
        <strain evidence="1">PWHHKU_190912</strain>
    </source>
</reference>
<evidence type="ECO:0000313" key="1">
    <source>
        <dbReference type="EMBL" id="KAJ4434180.1"/>
    </source>
</evidence>
<name>A0ABQ8SKA3_PERAM</name>
<evidence type="ECO:0000313" key="2">
    <source>
        <dbReference type="Proteomes" id="UP001148838"/>
    </source>
</evidence>
<comment type="caution">
    <text evidence="1">The sequence shown here is derived from an EMBL/GenBank/DDBJ whole genome shotgun (WGS) entry which is preliminary data.</text>
</comment>
<sequence length="76" mass="8840">MYPNKTDTPLRKHLPVFTHFQLMRKERSSQAPETPIRRTRQINDDLWQSNKEAIPAITQLIKKPAADTTCISTNIH</sequence>
<gene>
    <name evidence="1" type="ORF">ANN_22728</name>
</gene>
<accession>A0ABQ8SKA3</accession>
<keyword evidence="2" id="KW-1185">Reference proteome</keyword>
<dbReference type="EMBL" id="JAJSOF020000025">
    <property type="protein sequence ID" value="KAJ4434180.1"/>
    <property type="molecule type" value="Genomic_DNA"/>
</dbReference>